<dbReference type="Proteomes" id="UP000053105">
    <property type="component" value="Unassembled WGS sequence"/>
</dbReference>
<keyword evidence="2" id="KW-1185">Reference proteome</keyword>
<evidence type="ECO:0000313" key="1">
    <source>
        <dbReference type="EMBL" id="KOX67631.1"/>
    </source>
</evidence>
<sequence length="61" mass="6763">MRIPRVFALKNGNSGDGDRRGGQLYLKMGYIYIDTGSTSSHSVASSWRLETGNAKSSFRYT</sequence>
<accession>A0A0N0BBI2</accession>
<name>A0A0N0BBI2_9HYME</name>
<dbReference type="EMBL" id="KQ436003">
    <property type="protein sequence ID" value="KOX67631.1"/>
    <property type="molecule type" value="Genomic_DNA"/>
</dbReference>
<dbReference type="AlphaFoldDB" id="A0A0N0BBI2"/>
<gene>
    <name evidence="1" type="ORF">WN51_08740</name>
</gene>
<proteinExistence type="predicted"/>
<organism evidence="1 2">
    <name type="scientific">Melipona quadrifasciata</name>
    <dbReference type="NCBI Taxonomy" id="166423"/>
    <lineage>
        <taxon>Eukaryota</taxon>
        <taxon>Metazoa</taxon>
        <taxon>Ecdysozoa</taxon>
        <taxon>Arthropoda</taxon>
        <taxon>Hexapoda</taxon>
        <taxon>Insecta</taxon>
        <taxon>Pterygota</taxon>
        <taxon>Neoptera</taxon>
        <taxon>Endopterygota</taxon>
        <taxon>Hymenoptera</taxon>
        <taxon>Apocrita</taxon>
        <taxon>Aculeata</taxon>
        <taxon>Apoidea</taxon>
        <taxon>Anthophila</taxon>
        <taxon>Apidae</taxon>
        <taxon>Melipona</taxon>
    </lineage>
</organism>
<reference evidence="1 2" key="1">
    <citation type="submission" date="2015-07" db="EMBL/GenBank/DDBJ databases">
        <title>The genome of Melipona quadrifasciata.</title>
        <authorList>
            <person name="Pan H."/>
            <person name="Kapheim K."/>
        </authorList>
    </citation>
    <scope>NUCLEOTIDE SEQUENCE [LARGE SCALE GENOMIC DNA]</scope>
    <source>
        <strain evidence="1">0111107301</strain>
        <tissue evidence="1">Whole body</tissue>
    </source>
</reference>
<protein>
    <submittedName>
        <fullName evidence="1">Uncharacterized protein</fullName>
    </submittedName>
</protein>
<evidence type="ECO:0000313" key="2">
    <source>
        <dbReference type="Proteomes" id="UP000053105"/>
    </source>
</evidence>